<evidence type="ECO:0000313" key="2">
    <source>
        <dbReference type="Proteomes" id="UP001234297"/>
    </source>
</evidence>
<reference evidence="1 2" key="1">
    <citation type="journal article" date="2022" name="Hortic Res">
        <title>A haplotype resolved chromosomal level avocado genome allows analysis of novel avocado genes.</title>
        <authorList>
            <person name="Nath O."/>
            <person name="Fletcher S.J."/>
            <person name="Hayward A."/>
            <person name="Shaw L.M."/>
            <person name="Masouleh A.K."/>
            <person name="Furtado A."/>
            <person name="Henry R.J."/>
            <person name="Mitter N."/>
        </authorList>
    </citation>
    <scope>NUCLEOTIDE SEQUENCE [LARGE SCALE GENOMIC DNA]</scope>
    <source>
        <strain evidence="2">cv. Hass</strain>
    </source>
</reference>
<organism evidence="1 2">
    <name type="scientific">Persea americana</name>
    <name type="common">Avocado</name>
    <dbReference type="NCBI Taxonomy" id="3435"/>
    <lineage>
        <taxon>Eukaryota</taxon>
        <taxon>Viridiplantae</taxon>
        <taxon>Streptophyta</taxon>
        <taxon>Embryophyta</taxon>
        <taxon>Tracheophyta</taxon>
        <taxon>Spermatophyta</taxon>
        <taxon>Magnoliopsida</taxon>
        <taxon>Magnoliidae</taxon>
        <taxon>Laurales</taxon>
        <taxon>Lauraceae</taxon>
        <taxon>Persea</taxon>
    </lineage>
</organism>
<accession>A0ACC2KP65</accession>
<gene>
    <name evidence="1" type="ORF">MRB53_031377</name>
</gene>
<dbReference type="EMBL" id="CM056818">
    <property type="protein sequence ID" value="KAJ8622848.1"/>
    <property type="molecule type" value="Genomic_DNA"/>
</dbReference>
<keyword evidence="2" id="KW-1185">Reference proteome</keyword>
<evidence type="ECO:0000313" key="1">
    <source>
        <dbReference type="EMBL" id="KAJ8622848.1"/>
    </source>
</evidence>
<name>A0ACC2KP65_PERAE</name>
<proteinExistence type="predicted"/>
<comment type="caution">
    <text evidence="1">The sequence shown here is derived from an EMBL/GenBank/DDBJ whole genome shotgun (WGS) entry which is preliminary data.</text>
</comment>
<protein>
    <submittedName>
        <fullName evidence="1">Uncharacterized protein</fullName>
    </submittedName>
</protein>
<dbReference type="Proteomes" id="UP001234297">
    <property type="component" value="Chromosome 10"/>
</dbReference>
<sequence length="141" mass="16145">MATQGRTRSAEAWRRKGWCTSAQPVFNSNRRPLYQLREAKKLKSKAPLLHLWFQLLRVLQHNFLEGPPSTWRGNLETPSLPLCKARILKQSNILWCLMLSLLDFSSPLTIMKKFCQLRKNQRTMKAVAMGAKIPFCGGGTC</sequence>